<evidence type="ECO:0000313" key="18">
    <source>
        <dbReference type="Proteomes" id="UP000487757"/>
    </source>
</evidence>
<dbReference type="OrthoDB" id="9811889at2"/>
<feature type="modified residue" description="4-aspartylphosphate" evidence="13">
    <location>
        <position position="427"/>
    </location>
</feature>
<feature type="domain" description="Response regulatory" evidence="15">
    <location>
        <begin position="378"/>
        <end position="492"/>
    </location>
</feature>
<evidence type="ECO:0000256" key="1">
    <source>
        <dbReference type="ARBA" id="ARBA00000085"/>
    </source>
</evidence>
<evidence type="ECO:0000256" key="2">
    <source>
        <dbReference type="ARBA" id="ARBA00004651"/>
    </source>
</evidence>
<evidence type="ECO:0000256" key="10">
    <source>
        <dbReference type="ARBA" id="ARBA00023012"/>
    </source>
</evidence>
<name>A0A7K0FWL3_9SPHI</name>
<evidence type="ECO:0000256" key="5">
    <source>
        <dbReference type="ARBA" id="ARBA00022553"/>
    </source>
</evidence>
<evidence type="ECO:0000256" key="7">
    <source>
        <dbReference type="ARBA" id="ARBA00022741"/>
    </source>
</evidence>
<dbReference type="Pfam" id="PF00512">
    <property type="entry name" value="HisKA"/>
    <property type="match status" value="1"/>
</dbReference>
<dbReference type="AlphaFoldDB" id="A0A7K0FWL3"/>
<dbReference type="RefSeq" id="WP_154279895.1">
    <property type="nucleotide sequence ID" value="NZ_JBHUJQ010000001.1"/>
</dbReference>
<dbReference type="CDD" id="cd17546">
    <property type="entry name" value="REC_hyHK_CKI1_RcsC-like"/>
    <property type="match status" value="1"/>
</dbReference>
<dbReference type="InterPro" id="IPR001789">
    <property type="entry name" value="Sig_transdc_resp-reg_receiver"/>
</dbReference>
<dbReference type="InterPro" id="IPR003661">
    <property type="entry name" value="HisK_dim/P_dom"/>
</dbReference>
<dbReference type="Gene3D" id="1.20.120.160">
    <property type="entry name" value="HPT domain"/>
    <property type="match status" value="1"/>
</dbReference>
<reference evidence="17 18" key="1">
    <citation type="submission" date="2019-11" db="EMBL/GenBank/DDBJ databases">
        <title>Pedobacter petrophilus genome.</title>
        <authorList>
            <person name="Feldbauer M.J."/>
            <person name="Newman J.D."/>
        </authorList>
    </citation>
    <scope>NUCLEOTIDE SEQUENCE [LARGE SCALE GENOMIC DNA]</scope>
    <source>
        <strain evidence="17 18">LMG 29686</strain>
    </source>
</reference>
<organism evidence="17 18">
    <name type="scientific">Pedobacter petrophilus</name>
    <dbReference type="NCBI Taxonomy" id="1908241"/>
    <lineage>
        <taxon>Bacteria</taxon>
        <taxon>Pseudomonadati</taxon>
        <taxon>Bacteroidota</taxon>
        <taxon>Sphingobacteriia</taxon>
        <taxon>Sphingobacteriales</taxon>
        <taxon>Sphingobacteriaceae</taxon>
        <taxon>Pedobacter</taxon>
    </lineage>
</organism>
<dbReference type="InterPro" id="IPR036641">
    <property type="entry name" value="HPT_dom_sf"/>
</dbReference>
<evidence type="ECO:0000259" key="15">
    <source>
        <dbReference type="PROSITE" id="PS50110"/>
    </source>
</evidence>
<dbReference type="PROSITE" id="PS50109">
    <property type="entry name" value="HIS_KIN"/>
    <property type="match status" value="1"/>
</dbReference>
<evidence type="ECO:0000256" key="13">
    <source>
        <dbReference type="PROSITE-ProRule" id="PRU00169"/>
    </source>
</evidence>
<accession>A0A7K0FWL3</accession>
<dbReference type="SMART" id="SM00388">
    <property type="entry name" value="HisKA"/>
    <property type="match status" value="1"/>
</dbReference>
<evidence type="ECO:0000313" key="17">
    <source>
        <dbReference type="EMBL" id="MRX75742.1"/>
    </source>
</evidence>
<feature type="domain" description="HPt" evidence="16">
    <location>
        <begin position="521"/>
        <end position="619"/>
    </location>
</feature>
<keyword evidence="11" id="KW-0472">Membrane</keyword>
<dbReference type="InterPro" id="IPR036890">
    <property type="entry name" value="HATPase_C_sf"/>
</dbReference>
<keyword evidence="9" id="KW-1133">Transmembrane helix</keyword>
<dbReference type="InterPro" id="IPR003594">
    <property type="entry name" value="HATPase_dom"/>
</dbReference>
<sequence>METNFLSLGTVQLNRLFPYFILLDPNMNITHMGALLKNVCGDCIGGNFFDHFEQSDEKDIFDSQNFGIGINISPKGGAGAVTGKWEEFGFEKSFLFAGEKFLLKNNQQTSPNLTAETDAEKTSDVKEMFLANMSHEIRTPMNAIISMANELAKTTLTDEQDYYNQTIQTASKALLVIINDILDLSKINAGKLNLEHIGFDLSGVLSDVMQVISHKAQKKGLEISCILPESQNISPVLMGDPHRINQVVWNLMSNAIKFTAKGSVRLTATVLKEEKDSQEIDILVTDTGIGMDPEFVNRLFDTFSQEHESVSREYGGTGLGMSISKKLVDQMGGHFKVESEKGVGSAISFVIKLGKGLDTDLPKVAKTGYNEELFEGRKILIVDDNETNRLVASTILLSYGSQVLNAEDGQIALDMAKEDVYDIILMDIQMPVLDGYETTKMLRLQGYAGTIIALTASVVPGEREKCLAAGMDDYLTKPINEEHLIDVIDSWIKKKPVYTPEPEFIEPLYSLAGLRVISKGREDFVTRMIEMFCEQVPDALTNLNASFQQGDLPQVSKLAHKLKSTIDHLEIKSIQRTIRSIESLSDEDGSKEELIPMIDDVNRILDEVIRELQLEIKARNE</sequence>
<dbReference type="PANTHER" id="PTHR45339:SF1">
    <property type="entry name" value="HYBRID SIGNAL TRANSDUCTION HISTIDINE KINASE J"/>
    <property type="match status" value="1"/>
</dbReference>
<dbReference type="Proteomes" id="UP000487757">
    <property type="component" value="Unassembled WGS sequence"/>
</dbReference>
<feature type="modified residue" description="Phosphohistidine" evidence="12">
    <location>
        <position position="560"/>
    </location>
</feature>
<dbReference type="InterPro" id="IPR004358">
    <property type="entry name" value="Sig_transdc_His_kin-like_C"/>
</dbReference>
<keyword evidence="10" id="KW-0902">Two-component regulatory system</keyword>
<dbReference type="PROSITE" id="PS50110">
    <property type="entry name" value="RESPONSE_REGULATORY"/>
    <property type="match status" value="1"/>
</dbReference>
<dbReference type="EMBL" id="WKKH01000007">
    <property type="protein sequence ID" value="MRX75742.1"/>
    <property type="molecule type" value="Genomic_DNA"/>
</dbReference>
<keyword evidence="6" id="KW-0812">Transmembrane</keyword>
<dbReference type="GO" id="GO:0005886">
    <property type="term" value="C:plasma membrane"/>
    <property type="evidence" value="ECO:0007669"/>
    <property type="project" value="UniProtKB-SubCell"/>
</dbReference>
<evidence type="ECO:0000256" key="12">
    <source>
        <dbReference type="PROSITE-ProRule" id="PRU00110"/>
    </source>
</evidence>
<dbReference type="EC" id="2.7.13.3" evidence="3"/>
<comment type="caution">
    <text evidence="17">The sequence shown here is derived from an EMBL/GenBank/DDBJ whole genome shotgun (WGS) entry which is preliminary data.</text>
</comment>
<dbReference type="InterPro" id="IPR011006">
    <property type="entry name" value="CheY-like_superfamily"/>
</dbReference>
<proteinExistence type="predicted"/>
<dbReference type="Pfam" id="PF02518">
    <property type="entry name" value="HATPase_c"/>
    <property type="match status" value="1"/>
</dbReference>
<evidence type="ECO:0000256" key="6">
    <source>
        <dbReference type="ARBA" id="ARBA00022692"/>
    </source>
</evidence>
<dbReference type="SUPFAM" id="SSF55874">
    <property type="entry name" value="ATPase domain of HSP90 chaperone/DNA topoisomerase II/histidine kinase"/>
    <property type="match status" value="1"/>
</dbReference>
<dbReference type="CDD" id="cd16922">
    <property type="entry name" value="HATPase_EvgS-ArcB-TorS-like"/>
    <property type="match status" value="1"/>
</dbReference>
<dbReference type="SUPFAM" id="SSF52172">
    <property type="entry name" value="CheY-like"/>
    <property type="match status" value="1"/>
</dbReference>
<dbReference type="Pfam" id="PF00072">
    <property type="entry name" value="Response_reg"/>
    <property type="match status" value="1"/>
</dbReference>
<gene>
    <name evidence="17" type="ORF">GJU39_06540</name>
</gene>
<dbReference type="GO" id="GO:0000155">
    <property type="term" value="F:phosphorelay sensor kinase activity"/>
    <property type="evidence" value="ECO:0007669"/>
    <property type="project" value="InterPro"/>
</dbReference>
<dbReference type="SMART" id="SM00387">
    <property type="entry name" value="HATPase_c"/>
    <property type="match status" value="1"/>
</dbReference>
<evidence type="ECO:0000256" key="8">
    <source>
        <dbReference type="ARBA" id="ARBA00022840"/>
    </source>
</evidence>
<keyword evidence="4" id="KW-1003">Cell membrane</keyword>
<dbReference type="SMART" id="SM00448">
    <property type="entry name" value="REC"/>
    <property type="match status" value="1"/>
</dbReference>
<comment type="subcellular location">
    <subcellularLocation>
        <location evidence="2">Cell membrane</location>
        <topology evidence="2">Multi-pass membrane protein</topology>
    </subcellularLocation>
</comment>
<evidence type="ECO:0000259" key="14">
    <source>
        <dbReference type="PROSITE" id="PS50109"/>
    </source>
</evidence>
<dbReference type="SUPFAM" id="SSF47384">
    <property type="entry name" value="Homodimeric domain of signal transducing histidine kinase"/>
    <property type="match status" value="1"/>
</dbReference>
<evidence type="ECO:0000256" key="3">
    <source>
        <dbReference type="ARBA" id="ARBA00012438"/>
    </source>
</evidence>
<dbReference type="Gene3D" id="3.40.50.2300">
    <property type="match status" value="1"/>
</dbReference>
<evidence type="ECO:0000259" key="16">
    <source>
        <dbReference type="PROSITE" id="PS50894"/>
    </source>
</evidence>
<dbReference type="Pfam" id="PF01627">
    <property type="entry name" value="Hpt"/>
    <property type="match status" value="1"/>
</dbReference>
<keyword evidence="5 13" id="KW-0597">Phosphoprotein</keyword>
<dbReference type="SUPFAM" id="SSF47226">
    <property type="entry name" value="Histidine-containing phosphotransfer domain, HPT domain"/>
    <property type="match status" value="1"/>
</dbReference>
<dbReference type="InterPro" id="IPR042463">
    <property type="entry name" value="HNOB_dom_associated_sf"/>
</dbReference>
<feature type="domain" description="Histidine kinase" evidence="14">
    <location>
        <begin position="132"/>
        <end position="355"/>
    </location>
</feature>
<keyword evidence="18" id="KW-1185">Reference proteome</keyword>
<evidence type="ECO:0000256" key="4">
    <source>
        <dbReference type="ARBA" id="ARBA00022475"/>
    </source>
</evidence>
<dbReference type="Gene3D" id="1.10.287.130">
    <property type="match status" value="1"/>
</dbReference>
<dbReference type="FunFam" id="3.30.565.10:FF:000010">
    <property type="entry name" value="Sensor histidine kinase RcsC"/>
    <property type="match status" value="1"/>
</dbReference>
<keyword evidence="8" id="KW-0067">ATP-binding</keyword>
<dbReference type="PROSITE" id="PS50894">
    <property type="entry name" value="HPT"/>
    <property type="match status" value="1"/>
</dbReference>
<dbReference type="Gene3D" id="3.30.450.260">
    <property type="entry name" value="Haem NO binding associated domain"/>
    <property type="match status" value="1"/>
</dbReference>
<evidence type="ECO:0000256" key="11">
    <source>
        <dbReference type="ARBA" id="ARBA00023136"/>
    </source>
</evidence>
<evidence type="ECO:0000256" key="9">
    <source>
        <dbReference type="ARBA" id="ARBA00022989"/>
    </source>
</evidence>
<dbReference type="InterPro" id="IPR036097">
    <property type="entry name" value="HisK_dim/P_sf"/>
</dbReference>
<dbReference type="GO" id="GO:0005524">
    <property type="term" value="F:ATP binding"/>
    <property type="evidence" value="ECO:0007669"/>
    <property type="project" value="UniProtKB-KW"/>
</dbReference>
<dbReference type="CDD" id="cd00082">
    <property type="entry name" value="HisKA"/>
    <property type="match status" value="1"/>
</dbReference>
<protein>
    <recommendedName>
        <fullName evidence="3">histidine kinase</fullName>
        <ecNumber evidence="3">2.7.13.3</ecNumber>
    </recommendedName>
</protein>
<keyword evidence="7" id="KW-0547">Nucleotide-binding</keyword>
<dbReference type="PRINTS" id="PR00344">
    <property type="entry name" value="BCTRLSENSOR"/>
</dbReference>
<dbReference type="PANTHER" id="PTHR45339">
    <property type="entry name" value="HYBRID SIGNAL TRANSDUCTION HISTIDINE KINASE J"/>
    <property type="match status" value="1"/>
</dbReference>
<dbReference type="InterPro" id="IPR005467">
    <property type="entry name" value="His_kinase_dom"/>
</dbReference>
<comment type="catalytic activity">
    <reaction evidence="1">
        <text>ATP + protein L-histidine = ADP + protein N-phospho-L-histidine.</text>
        <dbReference type="EC" id="2.7.13.3"/>
    </reaction>
</comment>
<dbReference type="Gene3D" id="3.30.565.10">
    <property type="entry name" value="Histidine kinase-like ATPase, C-terminal domain"/>
    <property type="match status" value="1"/>
</dbReference>
<dbReference type="InterPro" id="IPR008207">
    <property type="entry name" value="Sig_transdc_His_kin_Hpt_dom"/>
</dbReference>